<gene>
    <name evidence="3" type="ORF">ATHL_03547</name>
    <name evidence="4" type="ORF">DEQ80_07585</name>
</gene>
<dbReference type="InterPro" id="IPR027417">
    <property type="entry name" value="P-loop_NTPase"/>
</dbReference>
<evidence type="ECO:0000313" key="6">
    <source>
        <dbReference type="Proteomes" id="UP000264141"/>
    </source>
</evidence>
<dbReference type="RefSeq" id="WP_062196386.1">
    <property type="nucleotide sequence ID" value="NZ_DF967967.1"/>
</dbReference>
<reference evidence="4 6" key="3">
    <citation type="journal article" date="2018" name="Nat. Biotechnol.">
        <title>A standardized bacterial taxonomy based on genome phylogeny substantially revises the tree of life.</title>
        <authorList>
            <person name="Parks D.H."/>
            <person name="Chuvochina M."/>
            <person name="Waite D.W."/>
            <person name="Rinke C."/>
            <person name="Skarshewski A."/>
            <person name="Chaumeil P.A."/>
            <person name="Hugenholtz P."/>
        </authorList>
    </citation>
    <scope>NUCLEOTIDE SEQUENCE [LARGE SCALE GENOMIC DNA]</scope>
    <source>
        <strain evidence="4">UBA8781</strain>
    </source>
</reference>
<dbReference type="Gene3D" id="3.40.50.2300">
    <property type="match status" value="1"/>
</dbReference>
<evidence type="ECO:0000259" key="2">
    <source>
        <dbReference type="PROSITE" id="PS50110"/>
    </source>
</evidence>
<dbReference type="OrthoDB" id="9794577at2"/>
<dbReference type="CDD" id="cd17535">
    <property type="entry name" value="REC_NarL-like"/>
    <property type="match status" value="1"/>
</dbReference>
<name>A0A3D1JGY1_9CHLR</name>
<proteinExistence type="predicted"/>
<comment type="caution">
    <text evidence="1">Lacks conserved residue(s) required for the propagation of feature annotation.</text>
</comment>
<dbReference type="InterPro" id="IPR025669">
    <property type="entry name" value="AAA_dom"/>
</dbReference>
<dbReference type="GO" id="GO:0005524">
    <property type="term" value="F:ATP binding"/>
    <property type="evidence" value="ECO:0007669"/>
    <property type="project" value="TreeGrafter"/>
</dbReference>
<dbReference type="AlphaFoldDB" id="A0A3D1JGY1"/>
<dbReference type="SUPFAM" id="SSF52172">
    <property type="entry name" value="CheY-like"/>
    <property type="match status" value="1"/>
</dbReference>
<reference evidence="3" key="1">
    <citation type="journal article" date="2015" name="Genome Announc.">
        <title>Draft Genome Sequences of Anaerolinea thermolimosa IMO-1, Bellilinea caldifistulae GOMI-1, Leptolinea tardivitalis YMTK-2, Levilinea saccharolytica KIBI-1, Longilinea arvoryzae KOME-1, Previously Described as Members of the Class Anaerolineae (Chloroflexi).</title>
        <authorList>
            <person name="Matsuura N."/>
            <person name="Tourlousse M.D."/>
            <person name="Ohashi A."/>
            <person name="Hugenholtz P."/>
            <person name="Sekiguchi Y."/>
        </authorList>
    </citation>
    <scope>NUCLEOTIDE SEQUENCE</scope>
    <source>
        <strain evidence="3">IMO-1</strain>
    </source>
</reference>
<dbReference type="GO" id="GO:0000160">
    <property type="term" value="P:phosphorelay signal transduction system"/>
    <property type="evidence" value="ECO:0007669"/>
    <property type="project" value="InterPro"/>
</dbReference>
<dbReference type="PANTHER" id="PTHR43384">
    <property type="entry name" value="SEPTUM SITE-DETERMINING PROTEIN MIND HOMOLOG, CHLOROPLASTIC-RELATED"/>
    <property type="match status" value="1"/>
</dbReference>
<dbReference type="Pfam" id="PF00072">
    <property type="entry name" value="Response_reg"/>
    <property type="match status" value="1"/>
</dbReference>
<dbReference type="Pfam" id="PF13614">
    <property type="entry name" value="AAA_31"/>
    <property type="match status" value="1"/>
</dbReference>
<evidence type="ECO:0000313" key="5">
    <source>
        <dbReference type="Proteomes" id="UP000253922"/>
    </source>
</evidence>
<dbReference type="Proteomes" id="UP000253922">
    <property type="component" value="Unassembled WGS sequence"/>
</dbReference>
<keyword evidence="5" id="KW-1185">Reference proteome</keyword>
<dbReference type="GO" id="GO:0009898">
    <property type="term" value="C:cytoplasmic side of plasma membrane"/>
    <property type="evidence" value="ECO:0007669"/>
    <property type="project" value="TreeGrafter"/>
</dbReference>
<accession>A0A3D1JGY1</accession>
<reference evidence="5" key="2">
    <citation type="submission" date="2015-07" db="EMBL/GenBank/DDBJ databases">
        <title>Draft Genome Sequences of Anaerolinea thermolimosa IMO-1, Bellilinea caldifistulae GOMI-1, Leptolinea tardivitalis YMTK-2, Levilinea saccharolytica KIBI-1,Longilinea arvoryzae KOME-1, Previously Described as Members of the Anaerolineaceae (Chloroflexi).</title>
        <authorList>
            <person name="Sekiguchi Y."/>
            <person name="Ohashi A."/>
            <person name="Matsuura N."/>
            <person name="Tourlousse M.D."/>
        </authorList>
    </citation>
    <scope>NUCLEOTIDE SEQUENCE [LARGE SCALE GENOMIC DNA]</scope>
    <source>
        <strain evidence="5">IMO-1</strain>
    </source>
</reference>
<dbReference type="STRING" id="229919.GCA_001050195_03481"/>
<dbReference type="GO" id="GO:0051782">
    <property type="term" value="P:negative regulation of cell division"/>
    <property type="evidence" value="ECO:0007669"/>
    <property type="project" value="TreeGrafter"/>
</dbReference>
<evidence type="ECO:0000256" key="1">
    <source>
        <dbReference type="PROSITE-ProRule" id="PRU00169"/>
    </source>
</evidence>
<dbReference type="SMART" id="SM00448">
    <property type="entry name" value="REC"/>
    <property type="match status" value="1"/>
</dbReference>
<dbReference type="EMBL" id="DF967967">
    <property type="protein sequence ID" value="GAP08642.1"/>
    <property type="molecule type" value="Genomic_DNA"/>
</dbReference>
<dbReference type="PANTHER" id="PTHR43384:SF13">
    <property type="entry name" value="SLR0110 PROTEIN"/>
    <property type="match status" value="1"/>
</dbReference>
<organism evidence="4 6">
    <name type="scientific">Anaerolinea thermolimosa</name>
    <dbReference type="NCBI Taxonomy" id="229919"/>
    <lineage>
        <taxon>Bacteria</taxon>
        <taxon>Bacillati</taxon>
        <taxon>Chloroflexota</taxon>
        <taxon>Anaerolineae</taxon>
        <taxon>Anaerolineales</taxon>
        <taxon>Anaerolineaceae</taxon>
        <taxon>Anaerolinea</taxon>
    </lineage>
</organism>
<dbReference type="EMBL" id="DPBP01000030">
    <property type="protein sequence ID" value="HCE17704.1"/>
    <property type="molecule type" value="Genomic_DNA"/>
</dbReference>
<dbReference type="SUPFAM" id="SSF52540">
    <property type="entry name" value="P-loop containing nucleoside triphosphate hydrolases"/>
    <property type="match status" value="1"/>
</dbReference>
<dbReference type="InterPro" id="IPR050625">
    <property type="entry name" value="ParA/MinD_ATPase"/>
</dbReference>
<dbReference type="InterPro" id="IPR011006">
    <property type="entry name" value="CheY-like_superfamily"/>
</dbReference>
<protein>
    <submittedName>
        <fullName evidence="3">Flp pilus assembly protein, ATPase CpaE</fullName>
    </submittedName>
</protein>
<dbReference type="InterPro" id="IPR058245">
    <property type="entry name" value="NreC/VraR/RcsB-like_REC"/>
</dbReference>
<dbReference type="GO" id="GO:0005829">
    <property type="term" value="C:cytosol"/>
    <property type="evidence" value="ECO:0007669"/>
    <property type="project" value="TreeGrafter"/>
</dbReference>
<feature type="domain" description="Response regulatory" evidence="2">
    <location>
        <begin position="8"/>
        <end position="124"/>
    </location>
</feature>
<dbReference type="Proteomes" id="UP000264141">
    <property type="component" value="Unassembled WGS sequence"/>
</dbReference>
<evidence type="ECO:0000313" key="3">
    <source>
        <dbReference type="EMBL" id="GAP08642.1"/>
    </source>
</evidence>
<dbReference type="GO" id="GO:0016887">
    <property type="term" value="F:ATP hydrolysis activity"/>
    <property type="evidence" value="ECO:0007669"/>
    <property type="project" value="TreeGrafter"/>
</dbReference>
<dbReference type="InterPro" id="IPR001789">
    <property type="entry name" value="Sig_transdc_resp-reg_receiver"/>
</dbReference>
<dbReference type="PROSITE" id="PS50110">
    <property type="entry name" value="RESPONSE_REGULATORY"/>
    <property type="match status" value="1"/>
</dbReference>
<sequence>MSPQKVTRVLVVENNAQAAKNFRKLLSLIENIEVLDFISTAQEALELVGQMKPDIMLVEEHLPDIDGISFTEIIRRDYPTTQVIIISQDKNYETVLRALRTGASDFLAHDVSVGEFREAVLRAAEQAAIERTKYHPYFAPETIKPDDTAGTSRAHAISVYSPRGGSGVTTIANNLALAFRDNESQIALIDTDLQFGDVDILFNEVGQVSLMDLVPIAYELDPKVVKEVMMLHRSSGIFLLAPPKRPVIQEAISGEQIARVLDYIRNFFDYMVLNTTSLLTESSLAALDTADLVVLVITQEIVAIKSMRAFLELWDGLGMKRDRLVLVLNKYRKSGALTARKISETLNHPVELTIPEDYEAALRAANLGNPLLMSNPNADISQAIVELSERIKQKVTSLGSEERFRLFVKNV</sequence>
<dbReference type="Gene3D" id="3.40.50.300">
    <property type="entry name" value="P-loop containing nucleotide triphosphate hydrolases"/>
    <property type="match status" value="1"/>
</dbReference>
<evidence type="ECO:0000313" key="4">
    <source>
        <dbReference type="EMBL" id="HCE17704.1"/>
    </source>
</evidence>